<dbReference type="SUPFAM" id="SSF51730">
    <property type="entry name" value="FAD-linked oxidoreductase"/>
    <property type="match status" value="1"/>
</dbReference>
<evidence type="ECO:0000313" key="14">
    <source>
        <dbReference type="Proteomes" id="UP000232693"/>
    </source>
</evidence>
<evidence type="ECO:0000256" key="8">
    <source>
        <dbReference type="ARBA" id="ARBA00023027"/>
    </source>
</evidence>
<dbReference type="UniPathway" id="UPA00193"/>
<dbReference type="GO" id="GO:0035999">
    <property type="term" value="P:tetrahydrofolate interconversion"/>
    <property type="evidence" value="ECO:0007669"/>
    <property type="project" value="UniProtKB-UniPathway"/>
</dbReference>
<evidence type="ECO:0000256" key="10">
    <source>
        <dbReference type="ARBA" id="ARBA00034478"/>
    </source>
</evidence>
<accession>A0A2K9AXM0</accession>
<dbReference type="InterPro" id="IPR003171">
    <property type="entry name" value="Mehydrof_redctse-like"/>
</dbReference>
<evidence type="ECO:0000256" key="2">
    <source>
        <dbReference type="ARBA" id="ARBA00004777"/>
    </source>
</evidence>
<dbReference type="GO" id="GO:0009086">
    <property type="term" value="P:methionine biosynthetic process"/>
    <property type="evidence" value="ECO:0007669"/>
    <property type="project" value="UniProtKB-KW"/>
</dbReference>
<dbReference type="EC" id="1.5.1.54" evidence="12"/>
<keyword evidence="8" id="KW-0520">NAD</keyword>
<keyword evidence="14" id="KW-1185">Reference proteome</keyword>
<sequence>MNRAERLYSHVQELERINNDFASLSGNVNISFEFFPPRSEDMNQVLWQSIKKLEPLQPDFVSVTYGAGASTRERTHDVIEKIYTETSLNAVPHLTCIDASEAEIEQVTHRYWEIGVRHIVALRGDKPDDSDKHNGDFTYATDLIKKLKSLYDFDISVAAYPEVHPEAESAQSDFENLKRKVDAGANRAITQFFFNAEHFLRLRDKCVRDNVEVELIPGILPVTNFLQLLKFARFTQVEIPGWMHKLYQGLDQDPITRQLIASHIAIEQVKLLAKEGIKNFHFYTLNRADLTYAICHSLGRRDCFAAAS</sequence>
<dbReference type="PANTHER" id="PTHR45754">
    <property type="entry name" value="METHYLENETETRAHYDROFOLATE REDUCTASE"/>
    <property type="match status" value="1"/>
</dbReference>
<dbReference type="NCBIfam" id="TIGR00676">
    <property type="entry name" value="fadh2"/>
    <property type="match status" value="1"/>
</dbReference>
<evidence type="ECO:0000256" key="6">
    <source>
        <dbReference type="ARBA" id="ARBA00022827"/>
    </source>
</evidence>
<comment type="cofactor">
    <cofactor evidence="1 12">
        <name>FAD</name>
        <dbReference type="ChEBI" id="CHEBI:57692"/>
    </cofactor>
</comment>
<evidence type="ECO:0000256" key="7">
    <source>
        <dbReference type="ARBA" id="ARBA00023002"/>
    </source>
</evidence>
<dbReference type="KEGG" id="kpd:CW740_04805"/>
<organism evidence="13 14">
    <name type="scientific">Kangiella profundi</name>
    <dbReference type="NCBI Taxonomy" id="1561924"/>
    <lineage>
        <taxon>Bacteria</taxon>
        <taxon>Pseudomonadati</taxon>
        <taxon>Pseudomonadota</taxon>
        <taxon>Gammaproteobacteria</taxon>
        <taxon>Kangiellales</taxon>
        <taxon>Kangiellaceae</taxon>
        <taxon>Kangiella</taxon>
    </lineage>
</organism>
<keyword evidence="5 12" id="KW-0285">Flavoprotein</keyword>
<comment type="pathway">
    <text evidence="10">Amino-acid biosynthesis; L-methionine biosynthesis via de novo pathway.</text>
</comment>
<comment type="similarity">
    <text evidence="3 12">Belongs to the methylenetetrahydrofolate reductase family.</text>
</comment>
<dbReference type="NCBIfam" id="NF006950">
    <property type="entry name" value="PRK09432.1"/>
    <property type="match status" value="1"/>
</dbReference>
<comment type="pathway">
    <text evidence="2 12">One-carbon metabolism; tetrahydrofolate interconversion.</text>
</comment>
<dbReference type="RefSeq" id="WP_106646472.1">
    <property type="nucleotide sequence ID" value="NZ_BMGO01000002.1"/>
</dbReference>
<dbReference type="AlphaFoldDB" id="A0A2K9AXM0"/>
<dbReference type="Gene3D" id="3.20.20.220">
    <property type="match status" value="1"/>
</dbReference>
<dbReference type="Pfam" id="PF02219">
    <property type="entry name" value="MTHFR"/>
    <property type="match status" value="1"/>
</dbReference>
<dbReference type="GO" id="GO:0005829">
    <property type="term" value="C:cytosol"/>
    <property type="evidence" value="ECO:0007669"/>
    <property type="project" value="InterPro"/>
</dbReference>
<dbReference type="GO" id="GO:0071949">
    <property type="term" value="F:FAD binding"/>
    <property type="evidence" value="ECO:0007669"/>
    <property type="project" value="TreeGrafter"/>
</dbReference>
<evidence type="ECO:0000256" key="11">
    <source>
        <dbReference type="ARBA" id="ARBA00048628"/>
    </source>
</evidence>
<evidence type="ECO:0000256" key="4">
    <source>
        <dbReference type="ARBA" id="ARBA00022605"/>
    </source>
</evidence>
<dbReference type="OrthoDB" id="9812555at2"/>
<dbReference type="InterPro" id="IPR029041">
    <property type="entry name" value="FAD-linked_oxidoreductase-like"/>
</dbReference>
<keyword evidence="4" id="KW-0028">Amino-acid biosynthesis</keyword>
<proteinExistence type="inferred from homology"/>
<dbReference type="CDD" id="cd00537">
    <property type="entry name" value="MTHFR"/>
    <property type="match status" value="1"/>
</dbReference>
<dbReference type="InterPro" id="IPR004620">
    <property type="entry name" value="MTHF_reductase_bac"/>
</dbReference>
<comment type="catalytic activity">
    <reaction evidence="11">
        <text>(6S)-5-methyl-5,6,7,8-tetrahydrofolate + NAD(+) = (6R)-5,10-methylene-5,6,7,8-tetrahydrofolate + NADH + H(+)</text>
        <dbReference type="Rhea" id="RHEA:19821"/>
        <dbReference type="ChEBI" id="CHEBI:15378"/>
        <dbReference type="ChEBI" id="CHEBI:15636"/>
        <dbReference type="ChEBI" id="CHEBI:18608"/>
        <dbReference type="ChEBI" id="CHEBI:57540"/>
        <dbReference type="ChEBI" id="CHEBI:57945"/>
        <dbReference type="EC" id="1.5.1.54"/>
    </reaction>
    <physiologicalReaction direction="right-to-left" evidence="11">
        <dbReference type="Rhea" id="RHEA:19823"/>
    </physiologicalReaction>
</comment>
<evidence type="ECO:0000256" key="9">
    <source>
        <dbReference type="ARBA" id="ARBA00023167"/>
    </source>
</evidence>
<evidence type="ECO:0000256" key="3">
    <source>
        <dbReference type="ARBA" id="ARBA00006743"/>
    </source>
</evidence>
<dbReference type="EMBL" id="CP025120">
    <property type="protein sequence ID" value="AUD78609.1"/>
    <property type="molecule type" value="Genomic_DNA"/>
</dbReference>
<dbReference type="GO" id="GO:0106312">
    <property type="term" value="F:methylenetetrahydrofolate reductase (NADH) activity"/>
    <property type="evidence" value="ECO:0007669"/>
    <property type="project" value="UniProtKB-EC"/>
</dbReference>
<evidence type="ECO:0000256" key="12">
    <source>
        <dbReference type="RuleBase" id="RU003862"/>
    </source>
</evidence>
<dbReference type="FunFam" id="3.20.20.220:FF:000001">
    <property type="entry name" value="Methylenetetrahydrofolate reductase"/>
    <property type="match status" value="1"/>
</dbReference>
<name>A0A2K9AXM0_9GAMM</name>
<dbReference type="Proteomes" id="UP000232693">
    <property type="component" value="Chromosome"/>
</dbReference>
<keyword evidence="6 12" id="KW-0274">FAD</keyword>
<keyword evidence="9" id="KW-0486">Methionine biosynthesis</keyword>
<evidence type="ECO:0000313" key="13">
    <source>
        <dbReference type="EMBL" id="AUD78609.1"/>
    </source>
</evidence>
<gene>
    <name evidence="13" type="primary">metF</name>
    <name evidence="13" type="ORF">CW740_04805</name>
</gene>
<protein>
    <recommendedName>
        <fullName evidence="12">Methylenetetrahydrofolate reductase</fullName>
        <ecNumber evidence="12">1.5.1.54</ecNumber>
    </recommendedName>
</protein>
<reference evidence="13 14" key="1">
    <citation type="submission" date="2017-12" db="EMBL/GenBank/DDBJ databases">
        <title>Kangiella profundi FT102 completed genome.</title>
        <authorList>
            <person name="Xu J."/>
            <person name="Wang J."/>
            <person name="Lu Y."/>
        </authorList>
    </citation>
    <scope>NUCLEOTIDE SEQUENCE [LARGE SCALE GENOMIC DNA]</scope>
    <source>
        <strain evidence="13 14">FT102</strain>
    </source>
</reference>
<evidence type="ECO:0000256" key="5">
    <source>
        <dbReference type="ARBA" id="ARBA00022630"/>
    </source>
</evidence>
<keyword evidence="7 12" id="KW-0560">Oxidoreductase</keyword>
<evidence type="ECO:0000256" key="1">
    <source>
        <dbReference type="ARBA" id="ARBA00001974"/>
    </source>
</evidence>
<dbReference type="PANTHER" id="PTHR45754:SF3">
    <property type="entry name" value="METHYLENETETRAHYDROFOLATE REDUCTASE (NADPH)"/>
    <property type="match status" value="1"/>
</dbReference>